<dbReference type="Proteomes" id="UP000193498">
    <property type="component" value="Unassembled WGS sequence"/>
</dbReference>
<dbReference type="InParanoid" id="A0A1Y1XYP1"/>
<comment type="caution">
    <text evidence="2">The sequence shown here is derived from an EMBL/GenBank/DDBJ whole genome shotgun (WGS) entry which is preliminary data.</text>
</comment>
<dbReference type="GO" id="GO:0005743">
    <property type="term" value="C:mitochondrial inner membrane"/>
    <property type="evidence" value="ECO:0007669"/>
    <property type="project" value="TreeGrafter"/>
</dbReference>
<dbReference type="STRING" id="1314790.A0A1Y1XYP1"/>
<name>A0A1Y1XYP1_9FUNG</name>
<evidence type="ECO:0000313" key="3">
    <source>
        <dbReference type="Proteomes" id="UP000193498"/>
    </source>
</evidence>
<gene>
    <name evidence="2" type="ORF">K493DRAFT_317677</name>
</gene>
<dbReference type="FunCoup" id="A0A1Y1XYP1">
    <property type="interactions" value="77"/>
</dbReference>
<protein>
    <submittedName>
        <fullName evidence="2">Uncharacterized protein</fullName>
    </submittedName>
</protein>
<dbReference type="PANTHER" id="PTHR28106">
    <property type="entry name" value="MITOCHONDRIAL ATPASE COMPLEX SUBUNIT ATP10"/>
    <property type="match status" value="1"/>
</dbReference>
<feature type="region of interest" description="Disordered" evidence="1">
    <location>
        <begin position="31"/>
        <end position="50"/>
    </location>
</feature>
<proteinExistence type="predicted"/>
<dbReference type="Pfam" id="PF05176">
    <property type="entry name" value="ATP-synt_10"/>
    <property type="match status" value="1"/>
</dbReference>
<accession>A0A1Y1XYP1</accession>
<reference evidence="2 3" key="1">
    <citation type="submission" date="2016-07" db="EMBL/GenBank/DDBJ databases">
        <title>Pervasive Adenine N6-methylation of Active Genes in Fungi.</title>
        <authorList>
            <consortium name="DOE Joint Genome Institute"/>
            <person name="Mondo S.J."/>
            <person name="Dannebaum R.O."/>
            <person name="Kuo R.C."/>
            <person name="Labutti K."/>
            <person name="Haridas S."/>
            <person name="Kuo A."/>
            <person name="Salamov A."/>
            <person name="Ahrendt S.R."/>
            <person name="Lipzen A."/>
            <person name="Sullivan W."/>
            <person name="Andreopoulos W.B."/>
            <person name="Clum A."/>
            <person name="Lindquist E."/>
            <person name="Daum C."/>
            <person name="Ramamoorthy G.K."/>
            <person name="Gryganskyi A."/>
            <person name="Culley D."/>
            <person name="Magnuson J.K."/>
            <person name="James T.Y."/>
            <person name="O'Malley M.A."/>
            <person name="Stajich J.E."/>
            <person name="Spatafora J.W."/>
            <person name="Visel A."/>
            <person name="Grigoriev I.V."/>
        </authorList>
    </citation>
    <scope>NUCLEOTIDE SEQUENCE [LARGE SCALE GENOMIC DNA]</scope>
    <source>
        <strain evidence="2 3">CBS 931.73</strain>
    </source>
</reference>
<dbReference type="PANTHER" id="PTHR28106:SF1">
    <property type="entry name" value="MITOCHONDRIAL ATPASE COMPLEX SUBUNIT ATP10"/>
    <property type="match status" value="1"/>
</dbReference>
<dbReference type="EMBL" id="MCFE01000356">
    <property type="protein sequence ID" value="ORX90861.1"/>
    <property type="molecule type" value="Genomic_DNA"/>
</dbReference>
<dbReference type="AlphaFoldDB" id="A0A1Y1XYP1"/>
<dbReference type="InterPro" id="IPR007849">
    <property type="entry name" value="ATP10"/>
</dbReference>
<sequence length="288" mass="33400">MNSLTQVLRFRSLSVLGNGLRILPVRYASTAPAEQPPQKKEKKKRELPGTEVQIVNEPPKIDTRTWFERVKDNCDEYLDYDKHLQRRRLLAEKITESYWKDFIDLKTGTKKFEAPNKLIKAEKAMYMPNFRGKSLAKKKVETMTMIGGKTSLVTFCFTRFGEAHVSSYVEPWLKEFGAKNPNMGLLEMNIQENPLKGLILRVSQPNLRRLIPKDRHETYVMYYKNIEMIRRRLSVTNAVLGWAFLVDANHKVRWSANGLATPAEIEALLGLAKELDKENKQRKSIKKM</sequence>
<keyword evidence="3" id="KW-1185">Reference proteome</keyword>
<dbReference type="GO" id="GO:0033615">
    <property type="term" value="P:mitochondrial proton-transporting ATP synthase complex assembly"/>
    <property type="evidence" value="ECO:0007669"/>
    <property type="project" value="TreeGrafter"/>
</dbReference>
<evidence type="ECO:0000256" key="1">
    <source>
        <dbReference type="SAM" id="MobiDB-lite"/>
    </source>
</evidence>
<dbReference type="OrthoDB" id="17089at2759"/>
<evidence type="ECO:0000313" key="2">
    <source>
        <dbReference type="EMBL" id="ORX90861.1"/>
    </source>
</evidence>
<organism evidence="2 3">
    <name type="scientific">Basidiobolus meristosporus CBS 931.73</name>
    <dbReference type="NCBI Taxonomy" id="1314790"/>
    <lineage>
        <taxon>Eukaryota</taxon>
        <taxon>Fungi</taxon>
        <taxon>Fungi incertae sedis</taxon>
        <taxon>Zoopagomycota</taxon>
        <taxon>Entomophthoromycotina</taxon>
        <taxon>Basidiobolomycetes</taxon>
        <taxon>Basidiobolales</taxon>
        <taxon>Basidiobolaceae</taxon>
        <taxon>Basidiobolus</taxon>
    </lineage>
</organism>